<evidence type="ECO:0000313" key="9">
    <source>
        <dbReference type="EMBL" id="MBS4884740.1"/>
    </source>
</evidence>
<sequence>MIKVLRIDDRLLHGQVAQSWTSFYHIDKIFIINDGVMNDEFTKLTLNLAKPKNVELLFYEMHECRGVLLDALECNDRIMVIVENFADMWQIHEILPSIHSINIGGLRNKVDNNSLILNRFVILNKHDIDICKRLLNRGVKLEIRQIPAEKEQLIDLGELDHVK</sequence>
<feature type="domain" description="PTS EIIB type-4" evidence="8">
    <location>
        <begin position="1"/>
        <end position="163"/>
    </location>
</feature>
<proteinExistence type="predicted"/>
<reference evidence="9" key="2">
    <citation type="submission" date="2021-02" db="EMBL/GenBank/DDBJ databases">
        <title>Infant gut strain persistence is associated with maternal origin, phylogeny, and functional potential including surface adhesion and iron acquisition.</title>
        <authorList>
            <person name="Lou Y.C."/>
        </authorList>
    </citation>
    <scope>NUCLEOTIDE SEQUENCE</scope>
    <source>
        <strain evidence="9">L3_108_103G1_dasL3_108_103G1_concoct_2</strain>
    </source>
</reference>
<evidence type="ECO:0000256" key="7">
    <source>
        <dbReference type="ARBA" id="ARBA00022777"/>
    </source>
</evidence>
<protein>
    <submittedName>
        <fullName evidence="10">PTS mannose/fructose/sorbose transporter subunit IIB</fullName>
    </submittedName>
    <submittedName>
        <fullName evidence="9">PTS sugar transporter subunit IIB</fullName>
    </submittedName>
</protein>
<dbReference type="SUPFAM" id="SSF52728">
    <property type="entry name" value="PTS IIb component"/>
    <property type="match status" value="1"/>
</dbReference>
<keyword evidence="5" id="KW-0808">Transferase</keyword>
<keyword evidence="4 9" id="KW-0762">Sugar transport</keyword>
<dbReference type="GO" id="GO:0009401">
    <property type="term" value="P:phosphoenolpyruvate-dependent sugar phosphotransferase system"/>
    <property type="evidence" value="ECO:0007669"/>
    <property type="project" value="UniProtKB-KW"/>
</dbReference>
<keyword evidence="3" id="KW-0963">Cytoplasm</keyword>
<accession>A0A415P189</accession>
<dbReference type="Proteomes" id="UP000753219">
    <property type="component" value="Unassembled WGS sequence"/>
</dbReference>
<name>A0A415P189_9FIRM</name>
<dbReference type="PROSITE" id="PS51101">
    <property type="entry name" value="PTS_EIIB_TYPE_4"/>
    <property type="match status" value="1"/>
</dbReference>
<evidence type="ECO:0000256" key="3">
    <source>
        <dbReference type="ARBA" id="ARBA00022490"/>
    </source>
</evidence>
<dbReference type="GO" id="GO:0016301">
    <property type="term" value="F:kinase activity"/>
    <property type="evidence" value="ECO:0007669"/>
    <property type="project" value="UniProtKB-KW"/>
</dbReference>
<dbReference type="RefSeq" id="WP_022420485.1">
    <property type="nucleotide sequence ID" value="NZ_CAJKGD010000007.1"/>
</dbReference>
<keyword evidence="11" id="KW-1185">Reference proteome</keyword>
<evidence type="ECO:0000256" key="6">
    <source>
        <dbReference type="ARBA" id="ARBA00022683"/>
    </source>
</evidence>
<dbReference type="InterPro" id="IPR004720">
    <property type="entry name" value="PTS_IIB_sorbose-sp"/>
</dbReference>
<evidence type="ECO:0000313" key="11">
    <source>
        <dbReference type="Proteomes" id="UP000284868"/>
    </source>
</evidence>
<dbReference type="GO" id="GO:0005737">
    <property type="term" value="C:cytoplasm"/>
    <property type="evidence" value="ECO:0007669"/>
    <property type="project" value="UniProtKB-SubCell"/>
</dbReference>
<organism evidence="10 11">
    <name type="scientific">Amedibacillus dolichus</name>
    <dbReference type="NCBI Taxonomy" id="31971"/>
    <lineage>
        <taxon>Bacteria</taxon>
        <taxon>Bacillati</taxon>
        <taxon>Bacillota</taxon>
        <taxon>Erysipelotrichia</taxon>
        <taxon>Erysipelotrichales</taxon>
        <taxon>Erysipelotrichaceae</taxon>
        <taxon>Amedibacillus</taxon>
    </lineage>
</organism>
<comment type="subcellular location">
    <subcellularLocation>
        <location evidence="1">Cytoplasm</location>
    </subcellularLocation>
</comment>
<evidence type="ECO:0000256" key="5">
    <source>
        <dbReference type="ARBA" id="ARBA00022679"/>
    </source>
</evidence>
<dbReference type="Pfam" id="PF03830">
    <property type="entry name" value="PTSIIB_sorb"/>
    <property type="match status" value="1"/>
</dbReference>
<dbReference type="AlphaFoldDB" id="A0A415P189"/>
<keyword evidence="2" id="KW-0813">Transport</keyword>
<evidence type="ECO:0000256" key="1">
    <source>
        <dbReference type="ARBA" id="ARBA00004496"/>
    </source>
</evidence>
<evidence type="ECO:0000313" key="10">
    <source>
        <dbReference type="EMBL" id="RHM06532.1"/>
    </source>
</evidence>
<keyword evidence="6" id="KW-0598">Phosphotransferase system</keyword>
<dbReference type="EMBL" id="JAGZMZ010000023">
    <property type="protein sequence ID" value="MBS4884740.1"/>
    <property type="molecule type" value="Genomic_DNA"/>
</dbReference>
<dbReference type="Gene3D" id="3.40.35.10">
    <property type="entry name" value="Phosphotransferase system, sorbose subfamily IIB component"/>
    <property type="match status" value="1"/>
</dbReference>
<dbReference type="GO" id="GO:0008982">
    <property type="term" value="F:protein-N(PI)-phosphohistidine-sugar phosphotransferase activity"/>
    <property type="evidence" value="ECO:0007669"/>
    <property type="project" value="InterPro"/>
</dbReference>
<dbReference type="InterPro" id="IPR036667">
    <property type="entry name" value="PTS_IIB_sorbose-sp_sf"/>
</dbReference>
<evidence type="ECO:0000256" key="4">
    <source>
        <dbReference type="ARBA" id="ARBA00022597"/>
    </source>
</evidence>
<keyword evidence="7" id="KW-0418">Kinase</keyword>
<dbReference type="EMBL" id="QRPK01000081">
    <property type="protein sequence ID" value="RHM06532.1"/>
    <property type="molecule type" value="Genomic_DNA"/>
</dbReference>
<dbReference type="OrthoDB" id="9788818at2"/>
<comment type="caution">
    <text evidence="10">The sequence shown here is derived from an EMBL/GenBank/DDBJ whole genome shotgun (WGS) entry which is preliminary data.</text>
</comment>
<evidence type="ECO:0000259" key="8">
    <source>
        <dbReference type="PROSITE" id="PS51101"/>
    </source>
</evidence>
<dbReference type="Proteomes" id="UP000284868">
    <property type="component" value="Unassembled WGS sequence"/>
</dbReference>
<gene>
    <name evidence="10" type="ORF">DWZ83_09650</name>
    <name evidence="9" type="ORF">KHZ85_08235</name>
</gene>
<evidence type="ECO:0000256" key="2">
    <source>
        <dbReference type="ARBA" id="ARBA00022448"/>
    </source>
</evidence>
<reference evidence="10 11" key="1">
    <citation type="submission" date="2018-08" db="EMBL/GenBank/DDBJ databases">
        <title>A genome reference for cultivated species of the human gut microbiota.</title>
        <authorList>
            <person name="Zou Y."/>
            <person name="Xue W."/>
            <person name="Luo G."/>
        </authorList>
    </citation>
    <scope>NUCLEOTIDE SEQUENCE [LARGE SCALE GENOMIC DNA]</scope>
    <source>
        <strain evidence="10 11">AF35-6BH</strain>
    </source>
</reference>